<accession>A0A6G0YG70</accession>
<dbReference type="OrthoDB" id="6625500at2759"/>
<organism evidence="7 8">
    <name type="scientific">Aphis craccivora</name>
    <name type="common">Cowpea aphid</name>
    <dbReference type="NCBI Taxonomy" id="307492"/>
    <lineage>
        <taxon>Eukaryota</taxon>
        <taxon>Metazoa</taxon>
        <taxon>Ecdysozoa</taxon>
        <taxon>Arthropoda</taxon>
        <taxon>Hexapoda</taxon>
        <taxon>Insecta</taxon>
        <taxon>Pterygota</taxon>
        <taxon>Neoptera</taxon>
        <taxon>Paraneoptera</taxon>
        <taxon>Hemiptera</taxon>
        <taxon>Sternorrhyncha</taxon>
        <taxon>Aphidomorpha</taxon>
        <taxon>Aphidoidea</taxon>
        <taxon>Aphididae</taxon>
        <taxon>Aphidini</taxon>
        <taxon>Aphis</taxon>
        <taxon>Aphis</taxon>
    </lineage>
</organism>
<keyword evidence="8" id="KW-1185">Reference proteome</keyword>
<comment type="caution">
    <text evidence="7">The sequence shown here is derived from an EMBL/GenBank/DDBJ whole genome shotgun (WGS) entry which is preliminary data.</text>
</comment>
<dbReference type="PANTHER" id="PTHR46600:SF11">
    <property type="entry name" value="THAP DOMAIN-CONTAINING PROTEIN 10"/>
    <property type="match status" value="1"/>
</dbReference>
<dbReference type="Proteomes" id="UP000478052">
    <property type="component" value="Unassembled WGS sequence"/>
</dbReference>
<reference evidence="7 8" key="1">
    <citation type="submission" date="2019-08" db="EMBL/GenBank/DDBJ databases">
        <title>Whole genome of Aphis craccivora.</title>
        <authorList>
            <person name="Voronova N.V."/>
            <person name="Shulinski R.S."/>
            <person name="Bandarenka Y.V."/>
            <person name="Zhorov D.G."/>
            <person name="Warner D."/>
        </authorList>
    </citation>
    <scope>NUCLEOTIDE SEQUENCE [LARGE SCALE GENOMIC DNA]</scope>
    <source>
        <strain evidence="7">180601</strain>
        <tissue evidence="7">Whole Body</tissue>
    </source>
</reference>
<evidence type="ECO:0000259" key="6">
    <source>
        <dbReference type="PROSITE" id="PS50950"/>
    </source>
</evidence>
<dbReference type="PROSITE" id="PS50950">
    <property type="entry name" value="ZF_THAP"/>
    <property type="match status" value="1"/>
</dbReference>
<evidence type="ECO:0000256" key="3">
    <source>
        <dbReference type="ARBA" id="ARBA00022833"/>
    </source>
</evidence>
<name>A0A6G0YG70_APHCR</name>
<keyword evidence="1" id="KW-0479">Metal-binding</keyword>
<dbReference type="Gene3D" id="6.20.210.20">
    <property type="entry name" value="THAP domain"/>
    <property type="match status" value="1"/>
</dbReference>
<dbReference type="SUPFAM" id="SSF57716">
    <property type="entry name" value="Glucocorticoid receptor-like (DNA-binding domain)"/>
    <property type="match status" value="1"/>
</dbReference>
<keyword evidence="4 5" id="KW-0238">DNA-binding</keyword>
<dbReference type="InterPro" id="IPR038441">
    <property type="entry name" value="THAP_Znf_sf"/>
</dbReference>
<gene>
    <name evidence="7" type="ORF">FWK35_00010095</name>
</gene>
<dbReference type="GO" id="GO:0043565">
    <property type="term" value="F:sequence-specific DNA binding"/>
    <property type="evidence" value="ECO:0007669"/>
    <property type="project" value="InterPro"/>
</dbReference>
<proteinExistence type="predicted"/>
<dbReference type="InterPro" id="IPR026516">
    <property type="entry name" value="THAP1/10"/>
</dbReference>
<dbReference type="GO" id="GO:0008270">
    <property type="term" value="F:zinc ion binding"/>
    <property type="evidence" value="ECO:0007669"/>
    <property type="project" value="UniProtKB-KW"/>
</dbReference>
<evidence type="ECO:0000256" key="1">
    <source>
        <dbReference type="ARBA" id="ARBA00022723"/>
    </source>
</evidence>
<dbReference type="AlphaFoldDB" id="A0A6G0YG70"/>
<dbReference type="Pfam" id="PF05485">
    <property type="entry name" value="THAP"/>
    <property type="match status" value="1"/>
</dbReference>
<evidence type="ECO:0000256" key="4">
    <source>
        <dbReference type="ARBA" id="ARBA00023125"/>
    </source>
</evidence>
<evidence type="ECO:0000313" key="7">
    <source>
        <dbReference type="EMBL" id="KAF0755106.1"/>
    </source>
</evidence>
<keyword evidence="2 5" id="KW-0863">Zinc-finger</keyword>
<dbReference type="EMBL" id="VUJU01004232">
    <property type="protein sequence ID" value="KAF0755106.1"/>
    <property type="molecule type" value="Genomic_DNA"/>
</dbReference>
<keyword evidence="3" id="KW-0862">Zinc</keyword>
<dbReference type="PANTHER" id="PTHR46600">
    <property type="entry name" value="THAP DOMAIN-CONTAINING"/>
    <property type="match status" value="1"/>
</dbReference>
<dbReference type="InterPro" id="IPR006612">
    <property type="entry name" value="THAP_Znf"/>
</dbReference>
<protein>
    <submittedName>
        <fullName evidence="7">THAP-type domain-containing protein</fullName>
    </submittedName>
</protein>
<feature type="domain" description="THAP-type" evidence="6">
    <location>
        <begin position="1"/>
        <end position="87"/>
    </location>
</feature>
<evidence type="ECO:0000256" key="5">
    <source>
        <dbReference type="PROSITE-ProRule" id="PRU00309"/>
    </source>
</evidence>
<evidence type="ECO:0000313" key="8">
    <source>
        <dbReference type="Proteomes" id="UP000478052"/>
    </source>
</evidence>
<dbReference type="SMART" id="SM00980">
    <property type="entry name" value="THAP"/>
    <property type="match status" value="1"/>
</dbReference>
<sequence>MSGQKCNYFNCGKSKRNNPDLSFHTFPSNEHTMKTWIIHSGNIALDNLSPKKLRKRYICSDHFDKNMFMNLNQKVRKLIPNATPMKYAMNNSGSSPKYENSETTNFETPVKKMKPVEIQGRILDFDTKSVVHF</sequence>
<evidence type="ECO:0000256" key="2">
    <source>
        <dbReference type="ARBA" id="ARBA00022771"/>
    </source>
</evidence>